<sequence>MDGFKKVGDDLDRIIESDTTSTITTDSEDNKPALTCREKLRYIIHGNKFQITIIILVIIDCLLVISELLIDLGVFDHQIRSGGGEGEEGGGTSVTKRHPTVSVVAEVLHFLSIAILSLFMIEIIVKVYAMGLDFFKHKMEVFDAVVVIVSFALDIAFIGNEAVSGGIGLLILLRLWRVTRILNGIILSVKTQAEKRLNREKQAREAVEQELAKFRTYCSEQELEIETLQNLLTKHKINFKKSERLPISKTTLNVIAEVNEIKEPNVNNESSGNTNVTQQNNSVTSENVPVTKPAVESEA</sequence>
<dbReference type="GO" id="GO:0034702">
    <property type="term" value="C:monoatomic ion channel complex"/>
    <property type="evidence" value="ECO:0007669"/>
    <property type="project" value="UniProtKB-KW"/>
</dbReference>
<evidence type="ECO:0000256" key="7">
    <source>
        <dbReference type="ARBA" id="ARBA00022989"/>
    </source>
</evidence>
<dbReference type="SUPFAM" id="SSF81324">
    <property type="entry name" value="Voltage-gated potassium channels"/>
    <property type="match status" value="1"/>
</dbReference>
<accession>A0A8J1UWN1</accession>
<evidence type="ECO:0000256" key="3">
    <source>
        <dbReference type="ARBA" id="ARBA00022448"/>
    </source>
</evidence>
<dbReference type="Gene3D" id="1.20.5.170">
    <property type="match status" value="1"/>
</dbReference>
<keyword evidence="10 15" id="KW-0472">Membrane</keyword>
<keyword evidence="5 15" id="KW-0812">Transmembrane</keyword>
<evidence type="ECO:0000256" key="13">
    <source>
        <dbReference type="SAM" id="Coils"/>
    </source>
</evidence>
<evidence type="ECO:0000256" key="15">
    <source>
        <dbReference type="SAM" id="Phobius"/>
    </source>
</evidence>
<keyword evidence="9" id="KW-0406">Ion transport</keyword>
<keyword evidence="8 13" id="KW-0175">Coiled coil</keyword>
<keyword evidence="17" id="KW-1185">Reference proteome</keyword>
<evidence type="ECO:0000256" key="2">
    <source>
        <dbReference type="ARBA" id="ARBA00015897"/>
    </source>
</evidence>
<protein>
    <recommendedName>
        <fullName evidence="2">Voltage-gated hydrogen channel 1</fullName>
    </recommendedName>
    <alternativeName>
        <fullName evidence="12">Hydrogen voltage-gated channel 1</fullName>
    </alternativeName>
</protein>
<feature type="compositionally biased region" description="Low complexity" evidence="14">
    <location>
        <begin position="270"/>
        <end position="285"/>
    </location>
</feature>
<dbReference type="Gene3D" id="1.20.120.350">
    <property type="entry name" value="Voltage-gated potassium channels. Chain C"/>
    <property type="match status" value="1"/>
</dbReference>
<keyword evidence="3" id="KW-0813">Transport</keyword>
<keyword evidence="4" id="KW-1003">Cell membrane</keyword>
<feature type="region of interest" description="Disordered" evidence="14">
    <location>
        <begin position="265"/>
        <end position="299"/>
    </location>
</feature>
<evidence type="ECO:0000313" key="16">
    <source>
        <dbReference type="EMBL" id="CAH1800442.1"/>
    </source>
</evidence>
<evidence type="ECO:0000256" key="4">
    <source>
        <dbReference type="ARBA" id="ARBA00022475"/>
    </source>
</evidence>
<evidence type="ECO:0000256" key="5">
    <source>
        <dbReference type="ARBA" id="ARBA00022692"/>
    </source>
</evidence>
<feature type="transmembrane region" description="Helical" evidence="15">
    <location>
        <begin position="141"/>
        <end position="159"/>
    </location>
</feature>
<evidence type="ECO:0000256" key="1">
    <source>
        <dbReference type="ARBA" id="ARBA00004651"/>
    </source>
</evidence>
<keyword evidence="6" id="KW-0851">Voltage-gated channel</keyword>
<evidence type="ECO:0000256" key="6">
    <source>
        <dbReference type="ARBA" id="ARBA00022882"/>
    </source>
</evidence>
<name>A0A8J1UWN1_OWEFU</name>
<dbReference type="Pfam" id="PF00520">
    <property type="entry name" value="Ion_trans"/>
    <property type="match status" value="1"/>
</dbReference>
<evidence type="ECO:0000256" key="14">
    <source>
        <dbReference type="SAM" id="MobiDB-lite"/>
    </source>
</evidence>
<dbReference type="InterPro" id="IPR005821">
    <property type="entry name" value="Ion_trans_dom"/>
</dbReference>
<feature type="coiled-coil region" evidence="13">
    <location>
        <begin position="190"/>
        <end position="238"/>
    </location>
</feature>
<dbReference type="GO" id="GO:0005886">
    <property type="term" value="C:plasma membrane"/>
    <property type="evidence" value="ECO:0007669"/>
    <property type="project" value="UniProtKB-SubCell"/>
</dbReference>
<feature type="transmembrane region" description="Helical" evidence="15">
    <location>
        <begin position="49"/>
        <end position="70"/>
    </location>
</feature>
<keyword evidence="7 15" id="KW-1133">Transmembrane helix</keyword>
<dbReference type="GO" id="GO:0030171">
    <property type="term" value="F:voltage-gated proton channel activity"/>
    <property type="evidence" value="ECO:0007669"/>
    <property type="project" value="InterPro"/>
</dbReference>
<reference evidence="16" key="1">
    <citation type="submission" date="2022-03" db="EMBL/GenBank/DDBJ databases">
        <authorList>
            <person name="Martin C."/>
        </authorList>
    </citation>
    <scope>NUCLEOTIDE SEQUENCE</scope>
</reference>
<evidence type="ECO:0000313" key="17">
    <source>
        <dbReference type="Proteomes" id="UP000749559"/>
    </source>
</evidence>
<evidence type="ECO:0000256" key="12">
    <source>
        <dbReference type="ARBA" id="ARBA00031989"/>
    </source>
</evidence>
<dbReference type="AlphaFoldDB" id="A0A8J1UWN1"/>
<dbReference type="PANTHER" id="PTHR46480">
    <property type="entry name" value="F20B24.22"/>
    <property type="match status" value="1"/>
</dbReference>
<dbReference type="PANTHER" id="PTHR46480:SF1">
    <property type="entry name" value="VOLTAGE-GATED HYDROGEN CHANNEL 1"/>
    <property type="match status" value="1"/>
</dbReference>
<comment type="subcellular location">
    <subcellularLocation>
        <location evidence="1">Cell membrane</location>
        <topology evidence="1">Multi-pass membrane protein</topology>
    </subcellularLocation>
</comment>
<organism evidence="16 17">
    <name type="scientific">Owenia fusiformis</name>
    <name type="common">Polychaete worm</name>
    <dbReference type="NCBI Taxonomy" id="6347"/>
    <lineage>
        <taxon>Eukaryota</taxon>
        <taxon>Metazoa</taxon>
        <taxon>Spiralia</taxon>
        <taxon>Lophotrochozoa</taxon>
        <taxon>Annelida</taxon>
        <taxon>Polychaeta</taxon>
        <taxon>Sedentaria</taxon>
        <taxon>Canalipalpata</taxon>
        <taxon>Sabellida</taxon>
        <taxon>Oweniida</taxon>
        <taxon>Oweniidae</taxon>
        <taxon>Owenia</taxon>
    </lineage>
</organism>
<dbReference type="EMBL" id="CAIIXF020000012">
    <property type="protein sequence ID" value="CAH1800442.1"/>
    <property type="molecule type" value="Genomic_DNA"/>
</dbReference>
<keyword evidence="11" id="KW-0407">Ion channel</keyword>
<evidence type="ECO:0000256" key="8">
    <source>
        <dbReference type="ARBA" id="ARBA00023054"/>
    </source>
</evidence>
<dbReference type="OrthoDB" id="427456at2759"/>
<evidence type="ECO:0000256" key="10">
    <source>
        <dbReference type="ARBA" id="ARBA00023136"/>
    </source>
</evidence>
<comment type="caution">
    <text evidence="16">The sequence shown here is derived from an EMBL/GenBank/DDBJ whole genome shotgun (WGS) entry which is preliminary data.</text>
</comment>
<evidence type="ECO:0000256" key="11">
    <source>
        <dbReference type="ARBA" id="ARBA00023303"/>
    </source>
</evidence>
<feature type="transmembrane region" description="Helical" evidence="15">
    <location>
        <begin position="107"/>
        <end position="129"/>
    </location>
</feature>
<dbReference type="InterPro" id="IPR027359">
    <property type="entry name" value="Volt_channel_dom_sf"/>
</dbReference>
<dbReference type="Proteomes" id="UP000749559">
    <property type="component" value="Unassembled WGS sequence"/>
</dbReference>
<evidence type="ECO:0000256" key="9">
    <source>
        <dbReference type="ARBA" id="ARBA00023065"/>
    </source>
</evidence>
<proteinExistence type="predicted"/>
<dbReference type="InterPro" id="IPR031846">
    <property type="entry name" value="Hvcn1"/>
</dbReference>
<gene>
    <name evidence="16" type="ORF">OFUS_LOCUS24326</name>
</gene>